<evidence type="ECO:0000259" key="4">
    <source>
        <dbReference type="Pfam" id="PF00195"/>
    </source>
</evidence>
<dbReference type="Pfam" id="PF00195">
    <property type="entry name" value="Chal_sti_synt_N"/>
    <property type="match status" value="1"/>
</dbReference>
<dbReference type="GeneID" id="301141316"/>
<protein>
    <submittedName>
        <fullName evidence="6">3-oxoacyl-[acyl-carrier-protein] synthase III C-terminal domain-containing protein</fullName>
    </submittedName>
</protein>
<accession>A0ABU6NVJ8</accession>
<dbReference type="PIRSF" id="PIRSF000451">
    <property type="entry name" value="PKS_III"/>
    <property type="match status" value="1"/>
</dbReference>
<name>A0ABU6NVJ8_9BACI</name>
<evidence type="ECO:0000313" key="6">
    <source>
        <dbReference type="EMBL" id="MED4400648.1"/>
    </source>
</evidence>
<dbReference type="Gene3D" id="3.40.47.10">
    <property type="match status" value="2"/>
</dbReference>
<proteinExistence type="inferred from homology"/>
<evidence type="ECO:0000256" key="3">
    <source>
        <dbReference type="ARBA" id="ARBA00023315"/>
    </source>
</evidence>
<organism evidence="6 7">
    <name type="scientific">Metabacillus fastidiosus</name>
    <dbReference type="NCBI Taxonomy" id="1458"/>
    <lineage>
        <taxon>Bacteria</taxon>
        <taxon>Bacillati</taxon>
        <taxon>Bacillota</taxon>
        <taxon>Bacilli</taxon>
        <taxon>Bacillales</taxon>
        <taxon>Bacillaceae</taxon>
        <taxon>Metabacillus</taxon>
    </lineage>
</organism>
<evidence type="ECO:0000259" key="5">
    <source>
        <dbReference type="Pfam" id="PF02797"/>
    </source>
</evidence>
<dbReference type="RefSeq" id="WP_066229930.1">
    <property type="nucleotide sequence ID" value="NZ_JARTFQ010000005.1"/>
</dbReference>
<keyword evidence="3" id="KW-0012">Acyltransferase</keyword>
<dbReference type="EMBL" id="JARTFS010000005">
    <property type="protein sequence ID" value="MED4400648.1"/>
    <property type="molecule type" value="Genomic_DNA"/>
</dbReference>
<evidence type="ECO:0000256" key="1">
    <source>
        <dbReference type="ARBA" id="ARBA00005531"/>
    </source>
</evidence>
<reference evidence="6 7" key="1">
    <citation type="submission" date="2023-03" db="EMBL/GenBank/DDBJ databases">
        <title>Bacillus Genome Sequencing.</title>
        <authorList>
            <person name="Dunlap C."/>
        </authorList>
    </citation>
    <scope>NUCLEOTIDE SEQUENCE [LARGE SCALE GENOMIC DNA]</scope>
    <source>
        <strain evidence="6 7">NRS-1717</strain>
    </source>
</reference>
<dbReference type="CDD" id="cd00831">
    <property type="entry name" value="CHS_like"/>
    <property type="match status" value="1"/>
</dbReference>
<dbReference type="Pfam" id="PF02797">
    <property type="entry name" value="Chal_sti_synt_C"/>
    <property type="match status" value="1"/>
</dbReference>
<dbReference type="Proteomes" id="UP001342826">
    <property type="component" value="Unassembled WGS sequence"/>
</dbReference>
<evidence type="ECO:0000313" key="7">
    <source>
        <dbReference type="Proteomes" id="UP001342826"/>
    </source>
</evidence>
<dbReference type="PANTHER" id="PTHR11877">
    <property type="entry name" value="HYDROXYMETHYLGLUTARYL-COA SYNTHASE"/>
    <property type="match status" value="1"/>
</dbReference>
<comment type="similarity">
    <text evidence="1">Belongs to the thiolase-like superfamily. Chalcone/stilbene synthases family.</text>
</comment>
<dbReference type="InterPro" id="IPR001099">
    <property type="entry name" value="Chalcone/stilbene_synt_N"/>
</dbReference>
<dbReference type="InterPro" id="IPR012328">
    <property type="entry name" value="Chalcone/stilbene_synt_C"/>
</dbReference>
<feature type="domain" description="Chalcone/stilbene synthase C-terminal" evidence="5">
    <location>
        <begin position="228"/>
        <end position="362"/>
    </location>
</feature>
<comment type="caution">
    <text evidence="6">The sequence shown here is derived from an EMBL/GenBank/DDBJ whole genome shotgun (WGS) entry which is preliminary data.</text>
</comment>
<evidence type="ECO:0000256" key="2">
    <source>
        <dbReference type="ARBA" id="ARBA00022679"/>
    </source>
</evidence>
<feature type="domain" description="Chalcone/stilbene synthase N-terminal" evidence="4">
    <location>
        <begin position="2"/>
        <end position="204"/>
    </location>
</feature>
<dbReference type="InterPro" id="IPR011141">
    <property type="entry name" value="Polyketide_synthase_type-III"/>
</dbReference>
<dbReference type="InterPro" id="IPR016039">
    <property type="entry name" value="Thiolase-like"/>
</dbReference>
<sequence>MAFIISVGKGIPEYELTQDYMITFVRELFGHRFTDIDRLLTVFPNSEIKTRQFVKEIDWYKHTHSFAEKNDEYIKKTVELSVKAIENCLRNEELLTRSISYDEIDAIIFISSSGIATPSIDAKVMNCLPFKETAKRIPIWGLGCAGGAAGISRAYEYCRAFPEAKVLVIAAELCSLTFQHDDLSKANLIGTSLFGDGVACTLIAGEKAAEQLKQDLRFPSIPKIIETRSTLMKDSEDVMGWDIKDNGLYVIFSRHIPAIIKKWLKPNVEAFLEENGLHTSEISHFLAHPGGKKVIEAYKDGLGFTDDHLYVSKEVLEQHGNMSSVTVMYVISEYLERQIGKDGEFGLIGALGPGFSSELLFIEWKGV</sequence>
<keyword evidence="2" id="KW-0808">Transferase</keyword>
<dbReference type="SUPFAM" id="SSF53901">
    <property type="entry name" value="Thiolase-like"/>
    <property type="match status" value="2"/>
</dbReference>
<gene>
    <name evidence="6" type="ORF">P9271_04805</name>
</gene>
<keyword evidence="7" id="KW-1185">Reference proteome</keyword>
<dbReference type="PANTHER" id="PTHR11877:SF99">
    <property type="entry name" value="1,3,6,8-TETRAHYDROXYNAPHTHALENE SYNTHASE"/>
    <property type="match status" value="1"/>
</dbReference>